<comment type="similarity">
    <text evidence="6">Belongs to the TIM14 family.</text>
</comment>
<accession>A0A9E5MM56</accession>
<dbReference type="InterPro" id="IPR001623">
    <property type="entry name" value="DnaJ_domain"/>
</dbReference>
<evidence type="ECO:0000256" key="2">
    <source>
        <dbReference type="ARBA" id="ARBA00022692"/>
    </source>
</evidence>
<dbReference type="PROSITE" id="PS50076">
    <property type="entry name" value="DNAJ_2"/>
    <property type="match status" value="1"/>
</dbReference>
<evidence type="ECO:0000313" key="11">
    <source>
        <dbReference type="Proteomes" id="UP000787472"/>
    </source>
</evidence>
<evidence type="ECO:0000313" key="10">
    <source>
        <dbReference type="EMBL" id="NHO65510.1"/>
    </source>
</evidence>
<evidence type="ECO:0000256" key="7">
    <source>
        <dbReference type="SAM" id="MobiDB-lite"/>
    </source>
</evidence>
<feature type="domain" description="J" evidence="9">
    <location>
        <begin position="191"/>
        <end position="242"/>
    </location>
</feature>
<keyword evidence="3 8" id="KW-1133">Transmembrane helix</keyword>
<dbReference type="Gene3D" id="1.10.287.110">
    <property type="entry name" value="DnaJ domain"/>
    <property type="match status" value="1"/>
</dbReference>
<feature type="compositionally biased region" description="Polar residues" evidence="7">
    <location>
        <begin position="163"/>
        <end position="183"/>
    </location>
</feature>
<comment type="subcellular location">
    <subcellularLocation>
        <location evidence="1">Membrane</location>
        <topology evidence="1">Single-pass membrane protein</topology>
    </subcellularLocation>
</comment>
<evidence type="ECO:0000256" key="8">
    <source>
        <dbReference type="SAM" id="Phobius"/>
    </source>
</evidence>
<reference evidence="10" key="1">
    <citation type="submission" date="2020-03" db="EMBL/GenBank/DDBJ databases">
        <authorList>
            <person name="Guo F."/>
        </authorList>
    </citation>
    <scope>NUCLEOTIDE SEQUENCE</scope>
    <source>
        <strain evidence="10">JCM 30134</strain>
    </source>
</reference>
<evidence type="ECO:0000259" key="9">
    <source>
        <dbReference type="PROSITE" id="PS50076"/>
    </source>
</evidence>
<organism evidence="10 11">
    <name type="scientific">Pseudomaricurvus hydrocarbonicus</name>
    <dbReference type="NCBI Taxonomy" id="1470433"/>
    <lineage>
        <taxon>Bacteria</taxon>
        <taxon>Pseudomonadati</taxon>
        <taxon>Pseudomonadota</taxon>
        <taxon>Gammaproteobacteria</taxon>
        <taxon>Cellvibrionales</taxon>
        <taxon>Cellvibrionaceae</taxon>
        <taxon>Pseudomaricurvus</taxon>
    </lineage>
</organism>
<evidence type="ECO:0000256" key="4">
    <source>
        <dbReference type="ARBA" id="ARBA00023136"/>
    </source>
</evidence>
<keyword evidence="4 8" id="KW-0472">Membrane</keyword>
<dbReference type="PANTHER" id="PTHR12763">
    <property type="match status" value="1"/>
</dbReference>
<dbReference type="Proteomes" id="UP000787472">
    <property type="component" value="Unassembled WGS sequence"/>
</dbReference>
<gene>
    <name evidence="10" type="ORF">G8770_08165</name>
</gene>
<dbReference type="GO" id="GO:0016020">
    <property type="term" value="C:membrane"/>
    <property type="evidence" value="ECO:0007669"/>
    <property type="project" value="UniProtKB-SubCell"/>
</dbReference>
<dbReference type="InterPro" id="IPR036869">
    <property type="entry name" value="J_dom_sf"/>
</dbReference>
<dbReference type="SMART" id="SM00271">
    <property type="entry name" value="DnaJ"/>
    <property type="match status" value="1"/>
</dbReference>
<evidence type="ECO:0000256" key="5">
    <source>
        <dbReference type="ARBA" id="ARBA00023186"/>
    </source>
</evidence>
<comment type="caution">
    <text evidence="10">The sequence shown here is derived from an EMBL/GenBank/DDBJ whole genome shotgun (WGS) entry which is preliminary data.</text>
</comment>
<keyword evidence="11" id="KW-1185">Reference proteome</keyword>
<keyword evidence="5" id="KW-0143">Chaperone</keyword>
<proteinExistence type="inferred from homology"/>
<feature type="transmembrane region" description="Helical" evidence="8">
    <location>
        <begin position="6"/>
        <end position="22"/>
    </location>
</feature>
<keyword evidence="2 8" id="KW-0812">Transmembrane</keyword>
<dbReference type="FunFam" id="1.10.287.110:FF:000001">
    <property type="entry name" value="Import inner membrane translocase subunit tim14"/>
    <property type="match status" value="1"/>
</dbReference>
<dbReference type="SUPFAM" id="SSF46565">
    <property type="entry name" value="Chaperone J-domain"/>
    <property type="match status" value="1"/>
</dbReference>
<name>A0A9E5MM56_9GAMM</name>
<feature type="region of interest" description="Disordered" evidence="7">
    <location>
        <begin position="163"/>
        <end position="187"/>
    </location>
</feature>
<dbReference type="CDD" id="cd06257">
    <property type="entry name" value="DnaJ"/>
    <property type="match status" value="1"/>
</dbReference>
<evidence type="ECO:0000256" key="3">
    <source>
        <dbReference type="ARBA" id="ARBA00022989"/>
    </source>
</evidence>
<protein>
    <submittedName>
        <fullName evidence="10">DnaJ domain-containing protein</fullName>
    </submittedName>
</protein>
<sequence>MLFRLIFLIAVVFIGLYGYKHFKRQPAQKQKDLLWKYAMYGLILVIVALAATGRLHWLGALIALMIPIAKQIGPLALRYLPVKDWLSRQSFANPTLNTRFIRMTVNMTNGEMKGEILAGEFQGRSLESLSEEELNALLATYREQDTESARLLTAYIQRRFRRSSGTASGGNSEYQSSTGQNGSHGHMGRHEALQILGLNDDATNKDIIQAHRKLMQKVHPDRGGSDYLAAKINQAKDFLLKS</sequence>
<dbReference type="PANTHER" id="PTHR12763:SF28">
    <property type="entry name" value="GEO10507P1-RELATED"/>
    <property type="match status" value="1"/>
</dbReference>
<evidence type="ECO:0000256" key="6">
    <source>
        <dbReference type="ARBA" id="ARBA00038105"/>
    </source>
</evidence>
<evidence type="ECO:0000256" key="1">
    <source>
        <dbReference type="ARBA" id="ARBA00004167"/>
    </source>
</evidence>
<dbReference type="EMBL" id="JAAONZ010000004">
    <property type="protein sequence ID" value="NHO65510.1"/>
    <property type="molecule type" value="Genomic_DNA"/>
</dbReference>
<dbReference type="Pfam" id="PF00226">
    <property type="entry name" value="DnaJ"/>
    <property type="match status" value="1"/>
</dbReference>
<feature type="transmembrane region" description="Helical" evidence="8">
    <location>
        <begin position="34"/>
        <end position="51"/>
    </location>
</feature>
<dbReference type="AlphaFoldDB" id="A0A9E5MM56"/>
<dbReference type="RefSeq" id="WP_167184530.1">
    <property type="nucleotide sequence ID" value="NZ_JAAONZ010000004.1"/>
</dbReference>